<accession>A0A239ILK0</accession>
<dbReference type="EMBL" id="FZOF01000011">
    <property type="protein sequence ID" value="SNS94421.1"/>
    <property type="molecule type" value="Genomic_DNA"/>
</dbReference>
<organism evidence="2 3">
    <name type="scientific">Actinacidiphila glaucinigra</name>
    <dbReference type="NCBI Taxonomy" id="235986"/>
    <lineage>
        <taxon>Bacteria</taxon>
        <taxon>Bacillati</taxon>
        <taxon>Actinomycetota</taxon>
        <taxon>Actinomycetes</taxon>
        <taxon>Kitasatosporales</taxon>
        <taxon>Streptomycetaceae</taxon>
        <taxon>Actinacidiphila</taxon>
    </lineage>
</organism>
<gene>
    <name evidence="2" type="ORF">SAMN05216252_11117</name>
</gene>
<proteinExistence type="predicted"/>
<sequence>MSILIGHLREPPWRSAAAASITTDGRDRVQQLRA</sequence>
<name>A0A239ILK0_9ACTN</name>
<dbReference type="AlphaFoldDB" id="A0A239ILK0"/>
<keyword evidence="3" id="KW-1185">Reference proteome</keyword>
<evidence type="ECO:0000256" key="1">
    <source>
        <dbReference type="SAM" id="MobiDB-lite"/>
    </source>
</evidence>
<reference evidence="2 3" key="1">
    <citation type="submission" date="2017-06" db="EMBL/GenBank/DDBJ databases">
        <authorList>
            <person name="Kim H.J."/>
            <person name="Triplett B.A."/>
        </authorList>
    </citation>
    <scope>NUCLEOTIDE SEQUENCE [LARGE SCALE GENOMIC DNA]</scope>
    <source>
        <strain evidence="2 3">CGMCC 4.1858</strain>
    </source>
</reference>
<evidence type="ECO:0000313" key="2">
    <source>
        <dbReference type="EMBL" id="SNS94421.1"/>
    </source>
</evidence>
<feature type="compositionally biased region" description="Basic and acidic residues" evidence="1">
    <location>
        <begin position="24"/>
        <end position="34"/>
    </location>
</feature>
<dbReference type="Proteomes" id="UP000198280">
    <property type="component" value="Unassembled WGS sequence"/>
</dbReference>
<protein>
    <submittedName>
        <fullName evidence="2">Uncharacterized protein</fullName>
    </submittedName>
</protein>
<feature type="region of interest" description="Disordered" evidence="1">
    <location>
        <begin position="15"/>
        <end position="34"/>
    </location>
</feature>
<evidence type="ECO:0000313" key="3">
    <source>
        <dbReference type="Proteomes" id="UP000198280"/>
    </source>
</evidence>